<comment type="caution">
    <text evidence="2">The sequence shown here is derived from an EMBL/GenBank/DDBJ whole genome shotgun (WGS) entry which is preliminary data.</text>
</comment>
<dbReference type="Gene3D" id="2.40.33.20">
    <property type="entry name" value="PK beta-barrel domain-like"/>
    <property type="match status" value="1"/>
</dbReference>
<accession>A0A1R1EEK2</accession>
<name>A0A1R1EEK2_9BACL</name>
<dbReference type="InterPro" id="IPR011037">
    <property type="entry name" value="Pyrv_Knase-like_insert_dom_sf"/>
</dbReference>
<dbReference type="AlphaFoldDB" id="A0A1R1EEK2"/>
<reference evidence="2 3" key="1">
    <citation type="submission" date="2016-11" db="EMBL/GenBank/DDBJ databases">
        <title>Paenibacillus species isolates.</title>
        <authorList>
            <person name="Beno S.M."/>
        </authorList>
    </citation>
    <scope>NUCLEOTIDE SEQUENCE [LARGE SCALE GENOMIC DNA]</scope>
    <source>
        <strain evidence="2 3">FSL R5-0378</strain>
    </source>
</reference>
<organism evidence="2 3">
    <name type="scientific">Paenibacillus rhizosphaerae</name>
    <dbReference type="NCBI Taxonomy" id="297318"/>
    <lineage>
        <taxon>Bacteria</taxon>
        <taxon>Bacillati</taxon>
        <taxon>Bacillota</taxon>
        <taxon>Bacilli</taxon>
        <taxon>Bacillales</taxon>
        <taxon>Paenibacillaceae</taxon>
        <taxon>Paenibacillus</taxon>
    </lineage>
</organism>
<dbReference type="PANTHER" id="PTHR30212">
    <property type="entry name" value="PROTEIN YIIM"/>
    <property type="match status" value="1"/>
</dbReference>
<dbReference type="GO" id="GO:0030151">
    <property type="term" value="F:molybdenum ion binding"/>
    <property type="evidence" value="ECO:0007669"/>
    <property type="project" value="InterPro"/>
</dbReference>
<dbReference type="SUPFAM" id="SSF50800">
    <property type="entry name" value="PK beta-barrel domain-like"/>
    <property type="match status" value="1"/>
</dbReference>
<protein>
    <submittedName>
        <fullName evidence="2">MOSC domain-containing protein</fullName>
    </submittedName>
</protein>
<dbReference type="InterPro" id="IPR052353">
    <property type="entry name" value="Benzoxazolinone_Detox_Enz"/>
</dbReference>
<dbReference type="PANTHER" id="PTHR30212:SF2">
    <property type="entry name" value="PROTEIN YIIM"/>
    <property type="match status" value="1"/>
</dbReference>
<evidence type="ECO:0000259" key="1">
    <source>
        <dbReference type="PROSITE" id="PS51340"/>
    </source>
</evidence>
<dbReference type="Pfam" id="PF03473">
    <property type="entry name" value="MOSC"/>
    <property type="match status" value="1"/>
</dbReference>
<sequence length="219" mass="24120">MNQVDTAYRIVSVNVGKPITVEYMGKPLTTGIHKRPIEGEVFVGRTQMEGDGQGDLKNHGGPDKAVCVYPVEHYAYWKRELGIPMECPAFGENLTVSGLLEEEVCIGDTFEIGGTVMQVAQPRFPCFKIASKHGVTDFPARVLDTGYSGFYLRVLQEGVLDRQSSIVKRESSPGGVTVAAVLRQLALGRKRADREEIARMLEVEALASTVKEQFSNWLA</sequence>
<gene>
    <name evidence="2" type="ORF">BK138_28715</name>
</gene>
<dbReference type="PROSITE" id="PS51340">
    <property type="entry name" value="MOSC"/>
    <property type="match status" value="1"/>
</dbReference>
<evidence type="ECO:0000313" key="3">
    <source>
        <dbReference type="Proteomes" id="UP000187172"/>
    </source>
</evidence>
<dbReference type="GO" id="GO:0030170">
    <property type="term" value="F:pyridoxal phosphate binding"/>
    <property type="evidence" value="ECO:0007669"/>
    <property type="project" value="InterPro"/>
</dbReference>
<dbReference type="InterPro" id="IPR005302">
    <property type="entry name" value="MoCF_Sase_C"/>
</dbReference>
<dbReference type="STRING" id="297318.BK138_28715"/>
<feature type="domain" description="MOSC" evidence="1">
    <location>
        <begin position="35"/>
        <end position="169"/>
    </location>
</feature>
<evidence type="ECO:0000313" key="2">
    <source>
        <dbReference type="EMBL" id="OMF50263.1"/>
    </source>
</evidence>
<dbReference type="RefSeq" id="WP_076174763.1">
    <property type="nucleotide sequence ID" value="NZ_MRTP01000012.1"/>
</dbReference>
<keyword evidence="3" id="KW-1185">Reference proteome</keyword>
<dbReference type="GO" id="GO:0003824">
    <property type="term" value="F:catalytic activity"/>
    <property type="evidence" value="ECO:0007669"/>
    <property type="project" value="InterPro"/>
</dbReference>
<dbReference type="EMBL" id="MRTP01000012">
    <property type="protein sequence ID" value="OMF50263.1"/>
    <property type="molecule type" value="Genomic_DNA"/>
</dbReference>
<dbReference type="Proteomes" id="UP000187172">
    <property type="component" value="Unassembled WGS sequence"/>
</dbReference>
<proteinExistence type="predicted"/>